<reference evidence="9 10" key="1">
    <citation type="submission" date="2023-05" db="EMBL/GenBank/DDBJ databases">
        <title>A 100% complete, gapless, phased diploid assembly of the Scenedesmus obliquus UTEX 3031 genome.</title>
        <authorList>
            <person name="Biondi T.C."/>
            <person name="Hanschen E.R."/>
            <person name="Kwon T."/>
            <person name="Eng W."/>
            <person name="Kruse C.P.S."/>
            <person name="Koehler S.I."/>
            <person name="Kunde Y."/>
            <person name="Gleasner C.D."/>
            <person name="You Mak K.T."/>
            <person name="Polle J."/>
            <person name="Hovde B.T."/>
            <person name="Starkenburg S.R."/>
        </authorList>
    </citation>
    <scope>NUCLEOTIDE SEQUENCE [LARGE SCALE GENOMIC DNA]</scope>
    <source>
        <strain evidence="9 10">DOE0152z</strain>
    </source>
</reference>
<keyword evidence="4" id="KW-1001">Plastid inner membrane</keyword>
<feature type="transmembrane region" description="Helical" evidence="8">
    <location>
        <begin position="173"/>
        <end position="191"/>
    </location>
</feature>
<dbReference type="Proteomes" id="UP001244341">
    <property type="component" value="Chromosome 10b"/>
</dbReference>
<feature type="transmembrane region" description="Helical" evidence="8">
    <location>
        <begin position="484"/>
        <end position="508"/>
    </location>
</feature>
<keyword evidence="4" id="KW-0934">Plastid</keyword>
<name>A0ABY8UCV7_TETOB</name>
<accession>A0ABY8UCV7</accession>
<feature type="transmembrane region" description="Helical" evidence="8">
    <location>
        <begin position="388"/>
        <end position="408"/>
    </location>
</feature>
<comment type="subcellular location">
    <subcellularLocation>
        <location evidence="1">Plastid</location>
        <location evidence="1">Chloroplast inner membrane</location>
        <topology evidence="1">Multi-pass membrane protein</topology>
    </subcellularLocation>
</comment>
<feature type="transmembrane region" description="Helical" evidence="8">
    <location>
        <begin position="363"/>
        <end position="382"/>
    </location>
</feature>
<feature type="transmembrane region" description="Helical" evidence="8">
    <location>
        <begin position="456"/>
        <end position="477"/>
    </location>
</feature>
<dbReference type="InterPro" id="IPR001898">
    <property type="entry name" value="SLC13A/DASS"/>
</dbReference>
<feature type="transmembrane region" description="Helical" evidence="8">
    <location>
        <begin position="540"/>
        <end position="563"/>
    </location>
</feature>
<dbReference type="PANTHER" id="PTHR42826">
    <property type="entry name" value="DICARBOXYLATE TRANSPORTER 2.1, CHLOROPLASTIC"/>
    <property type="match status" value="1"/>
</dbReference>
<keyword evidence="3 8" id="KW-0812">Transmembrane</keyword>
<feature type="transmembrane region" description="Helical" evidence="8">
    <location>
        <begin position="125"/>
        <end position="145"/>
    </location>
</feature>
<feature type="transmembrane region" description="Helical" evidence="8">
    <location>
        <begin position="420"/>
        <end position="444"/>
    </location>
</feature>
<dbReference type="InterPro" id="IPR030676">
    <property type="entry name" value="CitT-rel"/>
</dbReference>
<feature type="transmembrane region" description="Helical" evidence="8">
    <location>
        <begin position="102"/>
        <end position="119"/>
    </location>
</feature>
<evidence type="ECO:0000256" key="4">
    <source>
        <dbReference type="ARBA" id="ARBA00022780"/>
    </source>
</evidence>
<organism evidence="9 10">
    <name type="scientific">Tetradesmus obliquus</name>
    <name type="common">Green alga</name>
    <name type="synonym">Acutodesmus obliquus</name>
    <dbReference type="NCBI Taxonomy" id="3088"/>
    <lineage>
        <taxon>Eukaryota</taxon>
        <taxon>Viridiplantae</taxon>
        <taxon>Chlorophyta</taxon>
        <taxon>core chlorophytes</taxon>
        <taxon>Chlorophyceae</taxon>
        <taxon>CS clade</taxon>
        <taxon>Sphaeropleales</taxon>
        <taxon>Scenedesmaceae</taxon>
        <taxon>Tetradesmus</taxon>
    </lineage>
</organism>
<keyword evidence="5 8" id="KW-1133">Transmembrane helix</keyword>
<dbReference type="Pfam" id="PF00939">
    <property type="entry name" value="Na_sulph_symp"/>
    <property type="match status" value="1"/>
</dbReference>
<evidence type="ECO:0000256" key="8">
    <source>
        <dbReference type="SAM" id="Phobius"/>
    </source>
</evidence>
<protein>
    <submittedName>
        <fullName evidence="9">Uncharacterized protein</fullName>
    </submittedName>
</protein>
<feature type="transmembrane region" description="Helical" evidence="8">
    <location>
        <begin position="314"/>
        <end position="334"/>
    </location>
</feature>
<proteinExistence type="inferred from homology"/>
<feature type="transmembrane region" description="Helical" evidence="8">
    <location>
        <begin position="514"/>
        <end position="533"/>
    </location>
</feature>
<evidence type="ECO:0000256" key="1">
    <source>
        <dbReference type="ARBA" id="ARBA00004478"/>
    </source>
</evidence>
<evidence type="ECO:0000256" key="5">
    <source>
        <dbReference type="ARBA" id="ARBA00022989"/>
    </source>
</evidence>
<evidence type="ECO:0000256" key="3">
    <source>
        <dbReference type="ARBA" id="ARBA00022692"/>
    </source>
</evidence>
<evidence type="ECO:0000256" key="7">
    <source>
        <dbReference type="SAM" id="MobiDB-lite"/>
    </source>
</evidence>
<gene>
    <name evidence="9" type="ORF">OEZ85_003773</name>
</gene>
<keyword evidence="6 8" id="KW-0472">Membrane</keyword>
<evidence type="ECO:0000313" key="10">
    <source>
        <dbReference type="Proteomes" id="UP001244341"/>
    </source>
</evidence>
<comment type="similarity">
    <text evidence="2">Belongs to the SLC13A/DASS transporter (TC 2.A.47) family. DIT1 subfamily.</text>
</comment>
<sequence>MASLLSRRTAVPCRQPGSFAKAAGLAPRPAVAVRAAAQQHLQHAASSLSSSSSSSKPLRPSLSSSSSRRPLHVAANASAGALPAQPEQPAAPAAPALQGMKLVPAAIAVAFGCLVKFLIPSPAGITPEAWTLFSIFLSTILGLVVQPLPVGAWAFCALCCVVASGALPFAKALGAMTSEVIWLIVISFFFAKGFEKTGLGERIANIFVAAMGKSTLGLAYGLSIAELFLSPALPSTTARAGGIFVPIIKFLSKSVNGDPETGGRKKMGAFLMQSQLQQSSYSSALFLTSGAQNLLCLNLAAELGVVVPDAWTTWFVGCLPPAILGMVITPILLFKMFPPEIKETPEAPTLAKQNLAKMGPMSAGEKITLATISGAVVLWMFGDAIGCPAVLAAMLALGTLLVTGVLTWRDCLEYTPAWDTLIWFAILISMSNGLNESGLISSFAGVVGNQLNALNLGWQPVFFILHFAFFALHYLFASQTAHIGALYAAFLAMMLASGCPGMLSALSLAYNGNLFGGITHFASGQAAIFYGSGFNSLSEFFLYGAIFGFLSLALTLGVGWPWWKFLGWF</sequence>
<evidence type="ECO:0000256" key="2">
    <source>
        <dbReference type="ARBA" id="ARBA00007349"/>
    </source>
</evidence>
<dbReference type="NCBIfam" id="TIGR00785">
    <property type="entry name" value="dass"/>
    <property type="match status" value="1"/>
</dbReference>
<feature type="region of interest" description="Disordered" evidence="7">
    <location>
        <begin position="44"/>
        <end position="69"/>
    </location>
</feature>
<evidence type="ECO:0000313" key="9">
    <source>
        <dbReference type="EMBL" id="WIA19125.1"/>
    </source>
</evidence>
<feature type="transmembrane region" description="Helical" evidence="8">
    <location>
        <begin position="203"/>
        <end position="225"/>
    </location>
</feature>
<keyword evidence="10" id="KW-1185">Reference proteome</keyword>
<dbReference type="EMBL" id="CP126217">
    <property type="protein sequence ID" value="WIA19125.1"/>
    <property type="molecule type" value="Genomic_DNA"/>
</dbReference>
<evidence type="ECO:0000256" key="6">
    <source>
        <dbReference type="ARBA" id="ARBA00023136"/>
    </source>
</evidence>